<dbReference type="EMBL" id="LAZR01009110">
    <property type="protein sequence ID" value="KKM74631.1"/>
    <property type="molecule type" value="Genomic_DNA"/>
</dbReference>
<reference evidence="1" key="1">
    <citation type="journal article" date="2015" name="Nature">
        <title>Complex archaea that bridge the gap between prokaryotes and eukaryotes.</title>
        <authorList>
            <person name="Spang A."/>
            <person name="Saw J.H."/>
            <person name="Jorgensen S.L."/>
            <person name="Zaremba-Niedzwiedzka K."/>
            <person name="Martijn J."/>
            <person name="Lind A.E."/>
            <person name="van Eijk R."/>
            <person name="Schleper C."/>
            <person name="Guy L."/>
            <person name="Ettema T.J."/>
        </authorList>
    </citation>
    <scope>NUCLEOTIDE SEQUENCE</scope>
</reference>
<dbReference type="AlphaFoldDB" id="A0A0F9KIP7"/>
<name>A0A0F9KIP7_9ZZZZ</name>
<organism evidence="1">
    <name type="scientific">marine sediment metagenome</name>
    <dbReference type="NCBI Taxonomy" id="412755"/>
    <lineage>
        <taxon>unclassified sequences</taxon>
        <taxon>metagenomes</taxon>
        <taxon>ecological metagenomes</taxon>
    </lineage>
</organism>
<sequence>MTEWRLFECGEREWLIPFRLDSDEGELEFVALYAFPEESWLQHQIDNCGMEDWFSSEPAWEEALRLGIAPGQVFYARVMVDVTGGGYDEDWSADVVWREPISAFEAERCWEEWFVCWAEAERRRDDHSRTFAARRADPTTHYVEIGCGVRNIRHDTIELQLRSDAPAVCSDCCYQRKDAPLNSVTCANHGYTILAAIESMGWEHLPIAGHYNRIYAFLLDVARRCGYDAYALELARRIYKGGQRVHTVAADKLYAAFAHHDAMARLEYKEDAA</sequence>
<comment type="caution">
    <text evidence="1">The sequence shown here is derived from an EMBL/GenBank/DDBJ whole genome shotgun (WGS) entry which is preliminary data.</text>
</comment>
<evidence type="ECO:0000313" key="1">
    <source>
        <dbReference type="EMBL" id="KKM74631.1"/>
    </source>
</evidence>
<proteinExistence type="predicted"/>
<accession>A0A0F9KIP7</accession>
<protein>
    <submittedName>
        <fullName evidence="1">Uncharacterized protein</fullName>
    </submittedName>
</protein>
<gene>
    <name evidence="1" type="ORF">LCGC14_1398360</name>
</gene>